<evidence type="ECO:0000313" key="2">
    <source>
        <dbReference type="Proteomes" id="UP000824890"/>
    </source>
</evidence>
<feature type="non-terminal residue" evidence="1">
    <location>
        <position position="64"/>
    </location>
</feature>
<feature type="non-terminal residue" evidence="1">
    <location>
        <position position="1"/>
    </location>
</feature>
<accession>A0ABQ8EKX5</accession>
<protein>
    <submittedName>
        <fullName evidence="1">Uncharacterized protein</fullName>
    </submittedName>
</protein>
<name>A0ABQ8EKX5_BRANA</name>
<evidence type="ECO:0000313" key="1">
    <source>
        <dbReference type="EMBL" id="KAH0942331.1"/>
    </source>
</evidence>
<keyword evidence="2" id="KW-1185">Reference proteome</keyword>
<comment type="caution">
    <text evidence="1">The sequence shown here is derived from an EMBL/GenBank/DDBJ whole genome shotgun (WGS) entry which is preliminary data.</text>
</comment>
<reference evidence="1 2" key="1">
    <citation type="submission" date="2021-05" db="EMBL/GenBank/DDBJ databases">
        <title>Genome Assembly of Synthetic Allotetraploid Brassica napus Reveals Homoeologous Exchanges between Subgenomes.</title>
        <authorList>
            <person name="Davis J.T."/>
        </authorList>
    </citation>
    <scope>NUCLEOTIDE SEQUENCE [LARGE SCALE GENOMIC DNA]</scope>
    <source>
        <strain evidence="2">cv. Da-Ae</strain>
        <tissue evidence="1">Seedling</tissue>
    </source>
</reference>
<gene>
    <name evidence="1" type="ORF">HID58_001968</name>
</gene>
<dbReference type="EMBL" id="JAGKQM010000001">
    <property type="protein sequence ID" value="KAH0942331.1"/>
    <property type="molecule type" value="Genomic_DNA"/>
</dbReference>
<sequence length="64" mass="7124">GIQSHVHLLPWQSGNTSDSNQIISLPFATAFSSKTEEVLWMRLCSPWCCKGASHNDASRCSCWL</sequence>
<proteinExistence type="predicted"/>
<organism evidence="1 2">
    <name type="scientific">Brassica napus</name>
    <name type="common">Rape</name>
    <dbReference type="NCBI Taxonomy" id="3708"/>
    <lineage>
        <taxon>Eukaryota</taxon>
        <taxon>Viridiplantae</taxon>
        <taxon>Streptophyta</taxon>
        <taxon>Embryophyta</taxon>
        <taxon>Tracheophyta</taxon>
        <taxon>Spermatophyta</taxon>
        <taxon>Magnoliopsida</taxon>
        <taxon>eudicotyledons</taxon>
        <taxon>Gunneridae</taxon>
        <taxon>Pentapetalae</taxon>
        <taxon>rosids</taxon>
        <taxon>malvids</taxon>
        <taxon>Brassicales</taxon>
        <taxon>Brassicaceae</taxon>
        <taxon>Brassiceae</taxon>
        <taxon>Brassica</taxon>
    </lineage>
</organism>
<dbReference type="Proteomes" id="UP000824890">
    <property type="component" value="Unassembled WGS sequence"/>
</dbReference>